<evidence type="ECO:0000256" key="2">
    <source>
        <dbReference type="ARBA" id="ARBA00022448"/>
    </source>
</evidence>
<dbReference type="NCBIfam" id="TIGR01726">
    <property type="entry name" value="HEQRo_perm_3TM"/>
    <property type="match status" value="1"/>
</dbReference>
<comment type="similarity">
    <text evidence="7">Belongs to the binding-protein-dependent transport system permease family.</text>
</comment>
<comment type="caution">
    <text evidence="10">The sequence shown here is derived from an EMBL/GenBank/DDBJ whole genome shotgun (WGS) entry which is preliminary data.</text>
</comment>
<comment type="subcellular location">
    <subcellularLocation>
        <location evidence="1 7">Cell membrane</location>
        <topology evidence="1 7">Multi-pass membrane protein</topology>
    </subcellularLocation>
</comment>
<evidence type="ECO:0000313" key="11">
    <source>
        <dbReference type="Proteomes" id="UP001257627"/>
    </source>
</evidence>
<keyword evidence="2 7" id="KW-0813">Transport</keyword>
<evidence type="ECO:0000259" key="9">
    <source>
        <dbReference type="PROSITE" id="PS50928"/>
    </source>
</evidence>
<dbReference type="RefSeq" id="WP_266944221.1">
    <property type="nucleotide sequence ID" value="NZ_JAPEMK010000002.1"/>
</dbReference>
<evidence type="ECO:0000313" key="10">
    <source>
        <dbReference type="EMBL" id="MDU9001344.1"/>
    </source>
</evidence>
<name>A0ABU3V589_9ACTN</name>
<proteinExistence type="inferred from homology"/>
<evidence type="ECO:0000256" key="1">
    <source>
        <dbReference type="ARBA" id="ARBA00004651"/>
    </source>
</evidence>
<keyword evidence="10" id="KW-0614">Plasmid</keyword>
<dbReference type="CDD" id="cd06261">
    <property type="entry name" value="TM_PBP2"/>
    <property type="match status" value="1"/>
</dbReference>
<sequence length="308" mass="32943">MTTAPSQPRVHRPGPGGPPGEAPALREGRPRGGQGEPEHLRLFDVPGPRTRRRVAWATAVSVTLLTVLLGAAVRQFAVHGQLDADKWRLFAQWPVVRYLLLSLWATVQVALVAGAVALPFGALLALARVSGSGLLRQPASWYVEVLRAVPLLLLIYAFLLGLPDAGVRMPLFWQLVCPIVLTNAAVFAEIFRAGIRALPSGQHEAAQALGLTHGQAMRLVVLPQAVRQSSPALVGQLVRLLKDSTLGYVVSYLELLNSAKVLGEYNHTIVQSYLVVALVFVVVNTMLASAADALQRRVGPAAAAPGSR</sequence>
<geneLocation type="plasmid" evidence="10">
    <name>unnamed1</name>
</geneLocation>
<dbReference type="EMBL" id="JARAKF010000003">
    <property type="protein sequence ID" value="MDU9001344.1"/>
    <property type="molecule type" value="Genomic_DNA"/>
</dbReference>
<dbReference type="Gene3D" id="1.10.3720.10">
    <property type="entry name" value="MetI-like"/>
    <property type="match status" value="1"/>
</dbReference>
<dbReference type="InterPro" id="IPR000515">
    <property type="entry name" value="MetI-like"/>
</dbReference>
<protein>
    <submittedName>
        <fullName evidence="10">Amino acid ABC transporter permease</fullName>
    </submittedName>
</protein>
<feature type="transmembrane region" description="Helical" evidence="7">
    <location>
        <begin position="171"/>
        <end position="191"/>
    </location>
</feature>
<keyword evidence="6 7" id="KW-0472">Membrane</keyword>
<reference evidence="10 11" key="1">
    <citation type="submission" date="2023-02" db="EMBL/GenBank/DDBJ databases">
        <authorList>
            <person name="Maleckis M."/>
        </authorList>
    </citation>
    <scope>NUCLEOTIDE SEQUENCE [LARGE SCALE GENOMIC DNA]</scope>
    <source>
        <strain evidence="10 11">P8-A2</strain>
        <plasmid evidence="10">unnamed1</plasmid>
    </source>
</reference>
<feature type="compositionally biased region" description="Basic and acidic residues" evidence="8">
    <location>
        <begin position="24"/>
        <end position="42"/>
    </location>
</feature>
<dbReference type="InterPro" id="IPR010065">
    <property type="entry name" value="AA_ABC_transptr_permease_3TM"/>
</dbReference>
<dbReference type="InterPro" id="IPR043429">
    <property type="entry name" value="ArtM/GltK/GlnP/TcyL/YhdX-like"/>
</dbReference>
<feature type="transmembrane region" description="Helical" evidence="7">
    <location>
        <begin position="273"/>
        <end position="291"/>
    </location>
</feature>
<evidence type="ECO:0000256" key="8">
    <source>
        <dbReference type="SAM" id="MobiDB-lite"/>
    </source>
</evidence>
<keyword evidence="3" id="KW-1003">Cell membrane</keyword>
<dbReference type="PANTHER" id="PTHR30614:SF21">
    <property type="entry name" value="AMINO ACID ABC TRANSPORTER PERMEASE"/>
    <property type="match status" value="1"/>
</dbReference>
<feature type="transmembrane region" description="Helical" evidence="7">
    <location>
        <begin position="54"/>
        <end position="78"/>
    </location>
</feature>
<feature type="region of interest" description="Disordered" evidence="8">
    <location>
        <begin position="1"/>
        <end position="43"/>
    </location>
</feature>
<evidence type="ECO:0000256" key="6">
    <source>
        <dbReference type="ARBA" id="ARBA00023136"/>
    </source>
</evidence>
<dbReference type="Proteomes" id="UP001257627">
    <property type="component" value="Unassembled WGS sequence"/>
</dbReference>
<feature type="transmembrane region" description="Helical" evidence="7">
    <location>
        <begin position="98"/>
        <end position="127"/>
    </location>
</feature>
<dbReference type="PROSITE" id="PS50928">
    <property type="entry name" value="ABC_TM1"/>
    <property type="match status" value="1"/>
</dbReference>
<evidence type="ECO:0000256" key="4">
    <source>
        <dbReference type="ARBA" id="ARBA00022692"/>
    </source>
</evidence>
<organism evidence="10 11">
    <name type="scientific">Streptomyces mirabilis</name>
    <dbReference type="NCBI Taxonomy" id="68239"/>
    <lineage>
        <taxon>Bacteria</taxon>
        <taxon>Bacillati</taxon>
        <taxon>Actinomycetota</taxon>
        <taxon>Actinomycetes</taxon>
        <taxon>Kitasatosporales</taxon>
        <taxon>Streptomycetaceae</taxon>
        <taxon>Streptomyces</taxon>
    </lineage>
</organism>
<evidence type="ECO:0000256" key="3">
    <source>
        <dbReference type="ARBA" id="ARBA00022475"/>
    </source>
</evidence>
<accession>A0ABU3V589</accession>
<evidence type="ECO:0000256" key="7">
    <source>
        <dbReference type="RuleBase" id="RU363032"/>
    </source>
</evidence>
<dbReference type="Pfam" id="PF00528">
    <property type="entry name" value="BPD_transp_1"/>
    <property type="match status" value="1"/>
</dbReference>
<keyword evidence="5 7" id="KW-1133">Transmembrane helix</keyword>
<keyword evidence="4 7" id="KW-0812">Transmembrane</keyword>
<evidence type="ECO:0000256" key="5">
    <source>
        <dbReference type="ARBA" id="ARBA00022989"/>
    </source>
</evidence>
<gene>
    <name evidence="10" type="ORF">PU648_55730</name>
</gene>
<dbReference type="InterPro" id="IPR035906">
    <property type="entry name" value="MetI-like_sf"/>
</dbReference>
<keyword evidence="11" id="KW-1185">Reference proteome</keyword>
<feature type="transmembrane region" description="Helical" evidence="7">
    <location>
        <begin position="139"/>
        <end position="159"/>
    </location>
</feature>
<dbReference type="SUPFAM" id="SSF161098">
    <property type="entry name" value="MetI-like"/>
    <property type="match status" value="1"/>
</dbReference>
<dbReference type="PANTHER" id="PTHR30614">
    <property type="entry name" value="MEMBRANE COMPONENT OF AMINO ACID ABC TRANSPORTER"/>
    <property type="match status" value="1"/>
</dbReference>
<feature type="domain" description="ABC transmembrane type-1" evidence="9">
    <location>
        <begin position="103"/>
        <end position="288"/>
    </location>
</feature>